<dbReference type="PANTHER" id="PTHR22907">
    <property type="entry name" value="GH04558P"/>
    <property type="match status" value="1"/>
</dbReference>
<dbReference type="AlphaFoldDB" id="A0AAN8ILF4"/>
<keyword evidence="2" id="KW-0812">Transmembrane</keyword>
<accession>A0AAN8ILF4</accession>
<sequence length="342" mass="38205">MANIGEPVVHKWTCNSDTHGFLVHSCVVRDQNGNEYNLVDERGCVAERALVPDIIYASDLSYAYTTINAFRFAEQIVVHFACQITLCQKRDQGCEGIAPPTCHPINFPPIQAIYKHTTSIPTRFTARDPDHYGISIEDRNGLYDIVSTRLQTTTPLSHNMVYTTSSRPILPPSSSPNTIEEADISGSSAEFGIEISKLDEEPRQAKQMRGYRTETLSSISNLPVGNEVDPLPLPSPAGIFYAYNRRPRSSHENANNVTLDVESKRMLVFSSDDSERLDSGTLRRQSQVSSTVECNRLVLGQTVFVCVAAILQVSSVVVILVQRRLYRRNLHALLLRSESSRY</sequence>
<feature type="transmembrane region" description="Helical" evidence="2">
    <location>
        <begin position="298"/>
        <end position="321"/>
    </location>
</feature>
<keyword evidence="5" id="KW-1185">Reference proteome</keyword>
<dbReference type="InterPro" id="IPR057475">
    <property type="entry name" value="CUT_C"/>
</dbReference>
<proteinExistence type="predicted"/>
<organism evidence="4 5">
    <name type="scientific">Trichostrongylus colubriformis</name>
    <name type="common">Black scour worm</name>
    <dbReference type="NCBI Taxonomy" id="6319"/>
    <lineage>
        <taxon>Eukaryota</taxon>
        <taxon>Metazoa</taxon>
        <taxon>Ecdysozoa</taxon>
        <taxon>Nematoda</taxon>
        <taxon>Chromadorea</taxon>
        <taxon>Rhabditida</taxon>
        <taxon>Rhabditina</taxon>
        <taxon>Rhabditomorpha</taxon>
        <taxon>Strongyloidea</taxon>
        <taxon>Trichostrongylidae</taxon>
        <taxon>Trichostrongylus</taxon>
    </lineage>
</organism>
<name>A0AAN8ILF4_TRICO</name>
<evidence type="ECO:0000256" key="2">
    <source>
        <dbReference type="SAM" id="Phobius"/>
    </source>
</evidence>
<evidence type="ECO:0000313" key="5">
    <source>
        <dbReference type="Proteomes" id="UP001331761"/>
    </source>
</evidence>
<keyword evidence="1" id="KW-0732">Signal</keyword>
<evidence type="ECO:0000259" key="3">
    <source>
        <dbReference type="PROSITE" id="PS51034"/>
    </source>
</evidence>
<dbReference type="InterPro" id="IPR001507">
    <property type="entry name" value="ZP_dom"/>
</dbReference>
<dbReference type="Pfam" id="PF25301">
    <property type="entry name" value="CUT_C"/>
    <property type="match status" value="1"/>
</dbReference>
<dbReference type="PROSITE" id="PS51034">
    <property type="entry name" value="ZP_2"/>
    <property type="match status" value="1"/>
</dbReference>
<evidence type="ECO:0000313" key="4">
    <source>
        <dbReference type="EMBL" id="KAK5978854.1"/>
    </source>
</evidence>
<dbReference type="Proteomes" id="UP001331761">
    <property type="component" value="Unassembled WGS sequence"/>
</dbReference>
<keyword evidence="2" id="KW-1133">Transmembrane helix</keyword>
<keyword evidence="2" id="KW-0472">Membrane</keyword>
<dbReference type="EMBL" id="WIXE01008939">
    <property type="protein sequence ID" value="KAK5978854.1"/>
    <property type="molecule type" value="Genomic_DNA"/>
</dbReference>
<protein>
    <submittedName>
        <fullName evidence="4">ZP domain-containing protein</fullName>
    </submittedName>
</protein>
<reference evidence="4 5" key="1">
    <citation type="submission" date="2019-10" db="EMBL/GenBank/DDBJ databases">
        <title>Assembly and Annotation for the nematode Trichostrongylus colubriformis.</title>
        <authorList>
            <person name="Martin J."/>
        </authorList>
    </citation>
    <scope>NUCLEOTIDE SEQUENCE [LARGE SCALE GENOMIC DNA]</scope>
    <source>
        <strain evidence="4">G859</strain>
        <tissue evidence="4">Whole worm</tissue>
    </source>
</reference>
<feature type="domain" description="ZP" evidence="3">
    <location>
        <begin position="1"/>
        <end position="101"/>
    </location>
</feature>
<dbReference type="InterPro" id="IPR051962">
    <property type="entry name" value="Cuticlin"/>
</dbReference>
<comment type="caution">
    <text evidence="4">The sequence shown here is derived from an EMBL/GenBank/DDBJ whole genome shotgun (WGS) entry which is preliminary data.</text>
</comment>
<evidence type="ECO:0000256" key="1">
    <source>
        <dbReference type="ARBA" id="ARBA00022729"/>
    </source>
</evidence>
<dbReference type="PANTHER" id="PTHR22907:SF58">
    <property type="entry name" value="ZP DOMAIN-CONTAINING PROTEIN"/>
    <property type="match status" value="1"/>
</dbReference>
<gene>
    <name evidence="4" type="ORF">GCK32_005440</name>
</gene>